<dbReference type="Proteomes" id="UP000515928">
    <property type="component" value="Chromosome"/>
</dbReference>
<keyword evidence="5" id="KW-1185">Reference proteome</keyword>
<evidence type="ECO:0000313" key="4">
    <source>
        <dbReference type="EMBL" id="QNN61785.1"/>
    </source>
</evidence>
<dbReference type="Pfam" id="PF00005">
    <property type="entry name" value="ABC_tran"/>
    <property type="match status" value="1"/>
</dbReference>
<dbReference type="InterPro" id="IPR027417">
    <property type="entry name" value="P-loop_NTPase"/>
</dbReference>
<evidence type="ECO:0000256" key="2">
    <source>
        <dbReference type="ARBA" id="ARBA00022840"/>
    </source>
</evidence>
<dbReference type="PANTHER" id="PTHR24220">
    <property type="entry name" value="IMPORT ATP-BINDING PROTEIN"/>
    <property type="match status" value="1"/>
</dbReference>
<dbReference type="SUPFAM" id="SSF52540">
    <property type="entry name" value="P-loop containing nucleoside triphosphate hydrolases"/>
    <property type="match status" value="1"/>
</dbReference>
<dbReference type="Gene3D" id="3.40.50.300">
    <property type="entry name" value="P-loop containing nucleotide triphosphate hydrolases"/>
    <property type="match status" value="1"/>
</dbReference>
<dbReference type="InterPro" id="IPR003593">
    <property type="entry name" value="AAA+_ATPase"/>
</dbReference>
<dbReference type="GO" id="GO:0022857">
    <property type="term" value="F:transmembrane transporter activity"/>
    <property type="evidence" value="ECO:0007669"/>
    <property type="project" value="TreeGrafter"/>
</dbReference>
<organism evidence="4 5">
    <name type="scientific">Erysipelothrix inopinata</name>
    <dbReference type="NCBI Taxonomy" id="225084"/>
    <lineage>
        <taxon>Bacteria</taxon>
        <taxon>Bacillati</taxon>
        <taxon>Bacillota</taxon>
        <taxon>Erysipelotrichia</taxon>
        <taxon>Erysipelotrichales</taxon>
        <taxon>Erysipelotrichaceae</taxon>
        <taxon>Erysipelothrix</taxon>
    </lineage>
</organism>
<dbReference type="PROSITE" id="PS00211">
    <property type="entry name" value="ABC_TRANSPORTER_1"/>
    <property type="match status" value="1"/>
</dbReference>
<dbReference type="SMART" id="SM00382">
    <property type="entry name" value="AAA"/>
    <property type="match status" value="1"/>
</dbReference>
<protein>
    <submittedName>
        <fullName evidence="4">ATP-binding cassette domain-containing protein</fullName>
    </submittedName>
</protein>
<dbReference type="InterPro" id="IPR015854">
    <property type="entry name" value="ABC_transpr_LolD-like"/>
</dbReference>
<dbReference type="RefSeq" id="WP_187534978.1">
    <property type="nucleotide sequence ID" value="NZ_CBCSHU010000025.1"/>
</dbReference>
<dbReference type="InterPro" id="IPR017871">
    <property type="entry name" value="ABC_transporter-like_CS"/>
</dbReference>
<dbReference type="GO" id="GO:0005524">
    <property type="term" value="F:ATP binding"/>
    <property type="evidence" value="ECO:0007669"/>
    <property type="project" value="UniProtKB-KW"/>
</dbReference>
<feature type="domain" description="ABC transporter" evidence="3">
    <location>
        <begin position="2"/>
        <end position="250"/>
    </location>
</feature>
<keyword evidence="1" id="KW-0547">Nucleotide-binding</keyword>
<evidence type="ECO:0000313" key="5">
    <source>
        <dbReference type="Proteomes" id="UP000515928"/>
    </source>
</evidence>
<sequence>MIQLHNIGKKFNVGTVSETVLYEDLNLNVKQGDFVTVIGSNGSGKSTLLNVICGQVESDSGDVIFEGTSILKKPDFKRFQNISRVYQDPQMGTSPSLTVRENLALSELKGRLFNLKSLGHRANEKKYIEMLSQLNMGLEDKLDVKVGLLSGGQRQALSLLMASMNNPHLLLLDEHTAALDPKSSEAIMNLTDKMIKERDDLTVIMVTHNLNHALRFGNRLIMFHGGDIVEDFNEEEKLNLNQQDLMDLFMQYEYSFSE</sequence>
<dbReference type="GO" id="GO:0016887">
    <property type="term" value="F:ATP hydrolysis activity"/>
    <property type="evidence" value="ECO:0007669"/>
    <property type="project" value="InterPro"/>
</dbReference>
<gene>
    <name evidence="4" type="ORF">H9L01_00290</name>
</gene>
<name>A0A7G9S1R0_9FIRM</name>
<dbReference type="GO" id="GO:0005886">
    <property type="term" value="C:plasma membrane"/>
    <property type="evidence" value="ECO:0007669"/>
    <property type="project" value="TreeGrafter"/>
</dbReference>
<evidence type="ECO:0000256" key="1">
    <source>
        <dbReference type="ARBA" id="ARBA00022741"/>
    </source>
</evidence>
<dbReference type="InterPro" id="IPR003439">
    <property type="entry name" value="ABC_transporter-like_ATP-bd"/>
</dbReference>
<dbReference type="KEGG" id="eio:H9L01_00290"/>
<accession>A0A7G9S1R0</accession>
<dbReference type="PROSITE" id="PS50893">
    <property type="entry name" value="ABC_TRANSPORTER_2"/>
    <property type="match status" value="1"/>
</dbReference>
<keyword evidence="2 4" id="KW-0067">ATP-binding</keyword>
<dbReference type="AlphaFoldDB" id="A0A7G9S1R0"/>
<reference evidence="4 5" key="1">
    <citation type="submission" date="2020-08" db="EMBL/GenBank/DDBJ databases">
        <title>Genome sequence of Erysipelothrix inopinata DSM 15511T.</title>
        <authorList>
            <person name="Hyun D.-W."/>
            <person name="Bae J.-W."/>
        </authorList>
    </citation>
    <scope>NUCLEOTIDE SEQUENCE [LARGE SCALE GENOMIC DNA]</scope>
    <source>
        <strain evidence="4 5">DSM 15511</strain>
    </source>
</reference>
<proteinExistence type="predicted"/>
<dbReference type="EMBL" id="CP060715">
    <property type="protein sequence ID" value="QNN61785.1"/>
    <property type="molecule type" value="Genomic_DNA"/>
</dbReference>
<evidence type="ECO:0000259" key="3">
    <source>
        <dbReference type="PROSITE" id="PS50893"/>
    </source>
</evidence>
<dbReference type="PANTHER" id="PTHR24220:SF692">
    <property type="entry name" value="ABC TRANSPORTER DOMAIN-CONTAINING PROTEIN"/>
    <property type="match status" value="1"/>
</dbReference>